<dbReference type="Proteomes" id="UP001302477">
    <property type="component" value="Chromosome"/>
</dbReference>
<dbReference type="SUPFAM" id="SSF63380">
    <property type="entry name" value="Riboflavin synthase domain-like"/>
    <property type="match status" value="1"/>
</dbReference>
<dbReference type="PIRSF" id="PIRSF006816">
    <property type="entry name" value="Cyc3_hyd_g"/>
    <property type="match status" value="1"/>
</dbReference>
<keyword evidence="1" id="KW-0411">Iron-sulfur</keyword>
<dbReference type="InterPro" id="IPR001433">
    <property type="entry name" value="OxRdtase_FAD/NAD-bd"/>
</dbReference>
<keyword evidence="1" id="KW-0001">2Fe-2S</keyword>
<accession>A0AAU0N039</accession>
<keyword evidence="4" id="KW-1185">Reference proteome</keyword>
<dbReference type="Pfam" id="PF00175">
    <property type="entry name" value="NAD_binding_1"/>
    <property type="match status" value="1"/>
</dbReference>
<evidence type="ECO:0000259" key="2">
    <source>
        <dbReference type="PROSITE" id="PS51384"/>
    </source>
</evidence>
<proteinExistence type="predicted"/>
<dbReference type="GO" id="GO:0046872">
    <property type="term" value="F:metal ion binding"/>
    <property type="evidence" value="ECO:0007669"/>
    <property type="project" value="UniProtKB-KW"/>
</dbReference>
<evidence type="ECO:0000256" key="1">
    <source>
        <dbReference type="PIRSR" id="PIRSR006816-2"/>
    </source>
</evidence>
<feature type="binding site" evidence="1">
    <location>
        <position position="243"/>
    </location>
    <ligand>
        <name>[2Fe-2S] cluster</name>
        <dbReference type="ChEBI" id="CHEBI:190135"/>
    </ligand>
</feature>
<organism evidence="3 4">
    <name type="scientific">Microbulbifer pacificus</name>
    <dbReference type="NCBI Taxonomy" id="407164"/>
    <lineage>
        <taxon>Bacteria</taxon>
        <taxon>Pseudomonadati</taxon>
        <taxon>Pseudomonadota</taxon>
        <taxon>Gammaproteobacteria</taxon>
        <taxon>Cellvibrionales</taxon>
        <taxon>Microbulbiferaceae</taxon>
        <taxon>Microbulbifer</taxon>
    </lineage>
</organism>
<dbReference type="GO" id="GO:0006221">
    <property type="term" value="P:pyrimidine nucleotide biosynthetic process"/>
    <property type="evidence" value="ECO:0007669"/>
    <property type="project" value="InterPro"/>
</dbReference>
<dbReference type="InterPro" id="IPR012165">
    <property type="entry name" value="Cyt_c3_hydrogenase_gsu"/>
</dbReference>
<evidence type="ECO:0000313" key="3">
    <source>
        <dbReference type="EMBL" id="WOX05623.1"/>
    </source>
</evidence>
<dbReference type="PANTHER" id="PTHR43513:SF1">
    <property type="entry name" value="ANAEROBIC SULFITE REDUCTASE SUBUNIT B"/>
    <property type="match status" value="1"/>
</dbReference>
<feature type="binding site" evidence="1">
    <location>
        <position position="246"/>
    </location>
    <ligand>
        <name>[2Fe-2S] cluster</name>
        <dbReference type="ChEBI" id="CHEBI:190135"/>
    </ligand>
</feature>
<dbReference type="InterPro" id="IPR017938">
    <property type="entry name" value="Riboflavin_synthase-like_b-brl"/>
</dbReference>
<protein>
    <submittedName>
        <fullName evidence="3">FAD/NAD(P)-binding protein</fullName>
    </submittedName>
</protein>
<feature type="domain" description="FAD-binding FR-type" evidence="2">
    <location>
        <begin position="1"/>
        <end position="99"/>
    </location>
</feature>
<keyword evidence="1" id="KW-0408">Iron</keyword>
<reference evidence="3 4" key="1">
    <citation type="submission" date="2023-10" db="EMBL/GenBank/DDBJ databases">
        <title>Description of Microbulbifer bruguierae sp. nov., isolated from the sediments of mangrove plant Bruguiera sexangula and comparative genomic analyses of the genus Microbulbifer.</title>
        <authorList>
            <person name="Long M."/>
        </authorList>
    </citation>
    <scope>NUCLEOTIDE SEQUENCE [LARGE SCALE GENOMIC DNA]</scope>
    <source>
        <strain evidence="3 4">SPO729</strain>
    </source>
</reference>
<gene>
    <name evidence="3" type="ORF">R5R33_00320</name>
</gene>
<dbReference type="InterPro" id="IPR039261">
    <property type="entry name" value="FNR_nucleotide-bd"/>
</dbReference>
<dbReference type="GO" id="GO:0051537">
    <property type="term" value="F:2 iron, 2 sulfur cluster binding"/>
    <property type="evidence" value="ECO:0007669"/>
    <property type="project" value="UniProtKB-KW"/>
</dbReference>
<evidence type="ECO:0000313" key="4">
    <source>
        <dbReference type="Proteomes" id="UP001302477"/>
    </source>
</evidence>
<dbReference type="RefSeq" id="WP_318954093.1">
    <property type="nucleotide sequence ID" value="NZ_CP137555.1"/>
</dbReference>
<dbReference type="AlphaFoldDB" id="A0AAU0N039"/>
<keyword evidence="1" id="KW-0479">Metal-binding</keyword>
<dbReference type="Gene3D" id="3.40.50.80">
    <property type="entry name" value="Nucleotide-binding domain of ferredoxin-NADP reductase (FNR) module"/>
    <property type="match status" value="1"/>
</dbReference>
<dbReference type="PRINTS" id="PR00406">
    <property type="entry name" value="CYTB5RDTASE"/>
</dbReference>
<dbReference type="InterPro" id="IPR019480">
    <property type="entry name" value="Dihydroorotate_DH_Fe-S-bd"/>
</dbReference>
<dbReference type="SUPFAM" id="SSF52343">
    <property type="entry name" value="Ferredoxin reductase-like, C-terminal NADP-linked domain"/>
    <property type="match status" value="1"/>
</dbReference>
<dbReference type="PROSITE" id="PS51384">
    <property type="entry name" value="FAD_FR"/>
    <property type="match status" value="1"/>
</dbReference>
<dbReference type="GO" id="GO:0050660">
    <property type="term" value="F:flavin adenine dinucleotide binding"/>
    <property type="evidence" value="ECO:0007669"/>
    <property type="project" value="InterPro"/>
</dbReference>
<comment type="cofactor">
    <cofactor evidence="1">
        <name>[2Fe-2S] cluster</name>
        <dbReference type="ChEBI" id="CHEBI:190135"/>
    </cofactor>
    <text evidence="1">Binds 1 [2Fe-2S] cluster per subunit.</text>
</comment>
<dbReference type="InterPro" id="IPR050353">
    <property type="entry name" value="PyrK_electron_transfer"/>
</dbReference>
<feature type="binding site" evidence="1">
    <location>
        <position position="238"/>
    </location>
    <ligand>
        <name>[2Fe-2S] cluster</name>
        <dbReference type="ChEBI" id="CHEBI:190135"/>
    </ligand>
</feature>
<feature type="binding site" evidence="1">
    <location>
        <position position="254"/>
    </location>
    <ligand>
        <name>[2Fe-2S] cluster</name>
        <dbReference type="ChEBI" id="CHEBI:190135"/>
    </ligand>
</feature>
<dbReference type="EMBL" id="CP137555">
    <property type="protein sequence ID" value="WOX05623.1"/>
    <property type="molecule type" value="Genomic_DNA"/>
</dbReference>
<dbReference type="InterPro" id="IPR017927">
    <property type="entry name" value="FAD-bd_FR_type"/>
</dbReference>
<dbReference type="GO" id="GO:0016491">
    <property type="term" value="F:oxidoreductase activity"/>
    <property type="evidence" value="ECO:0007669"/>
    <property type="project" value="InterPro"/>
</dbReference>
<dbReference type="Gene3D" id="2.40.30.10">
    <property type="entry name" value="Translation factors"/>
    <property type="match status" value="1"/>
</dbReference>
<dbReference type="PANTHER" id="PTHR43513">
    <property type="entry name" value="DIHYDROOROTATE DEHYDROGENASE B (NAD(+)), ELECTRON TRANSFER SUBUNIT"/>
    <property type="match status" value="1"/>
</dbReference>
<dbReference type="KEGG" id="mpaf:R5R33_00320"/>
<name>A0AAU0N039_9GAMM</name>
<dbReference type="CDD" id="cd06221">
    <property type="entry name" value="sulfite_reductase_like"/>
    <property type="match status" value="1"/>
</dbReference>
<sequence length="274" mass="30320">MIPTLYRIDERSEEYTGTFTLQIRPQPGDRPTPFVPGQFNMLYAFGAGEVPISMSGSPSDDDSYVHTIRSHGLVTQALARLRPGDVIGVRGPFGCGWPLEVAAGKEVLIIAGGLGLAPLRPLIYSLLGGHHRATRVWLFYGARRPQELLYQRELERWQSEHSEGDLKLTVTVDQADSGWRGRVGVITQPLEAAHIDGQSAIAFLCGPEVMMRFCIQTLLDKGVPEGAIYLSMERNMKCATGLCGHCQWGPNFVCKDGPVFRYGSVRSWFNLRAL</sequence>
<dbReference type="Pfam" id="PF10418">
    <property type="entry name" value="DHODB_Fe-S_bind"/>
    <property type="match status" value="1"/>
</dbReference>